<dbReference type="Pfam" id="PF18967">
    <property type="entry name" value="PycTM"/>
    <property type="match status" value="1"/>
</dbReference>
<evidence type="ECO:0000256" key="4">
    <source>
        <dbReference type="ARBA" id="ARBA00022741"/>
    </source>
</evidence>
<feature type="transmembrane region" description="Helical" evidence="8">
    <location>
        <begin position="41"/>
        <end position="59"/>
    </location>
</feature>
<comment type="subcellular location">
    <subcellularLocation>
        <location evidence="1">Cell membrane</location>
    </subcellularLocation>
</comment>
<keyword evidence="5 8" id="KW-1133">Transmembrane helix</keyword>
<feature type="domain" description="Pycsar effector protein" evidence="9">
    <location>
        <begin position="23"/>
        <end position="178"/>
    </location>
</feature>
<keyword evidence="6" id="KW-0051">Antiviral defense</keyword>
<evidence type="ECO:0000259" key="9">
    <source>
        <dbReference type="Pfam" id="PF18967"/>
    </source>
</evidence>
<evidence type="ECO:0000256" key="1">
    <source>
        <dbReference type="ARBA" id="ARBA00004236"/>
    </source>
</evidence>
<accession>A0AAE3ZQE5</accession>
<evidence type="ECO:0000256" key="2">
    <source>
        <dbReference type="ARBA" id="ARBA00022475"/>
    </source>
</evidence>
<evidence type="ECO:0000313" key="11">
    <source>
        <dbReference type="Proteomes" id="UP001183629"/>
    </source>
</evidence>
<keyword evidence="4" id="KW-0547">Nucleotide-binding</keyword>
<name>A0AAE3ZQE5_9ACTN</name>
<sequence length="181" mass="19374">MSLWRKREALKGPESSNLSTDDAWKALALVNDWIKHSETKAAVSLAAAGVAGGIIFNVLKAESKHSVVTVVLASLCAACVMLAGVFAGVALWPRLRATEAPTSTLYFNHIARKYGKNSADYSKAFLGLIEDKERLVGEISQQISSNSRVATAKFFWGGLAVILLLSGLFFLGLTAVFVLAT</sequence>
<organism evidence="10 11">
    <name type="scientific">Catenuloplanes niger</name>
    <dbReference type="NCBI Taxonomy" id="587534"/>
    <lineage>
        <taxon>Bacteria</taxon>
        <taxon>Bacillati</taxon>
        <taxon>Actinomycetota</taxon>
        <taxon>Actinomycetes</taxon>
        <taxon>Micromonosporales</taxon>
        <taxon>Micromonosporaceae</taxon>
        <taxon>Catenuloplanes</taxon>
    </lineage>
</organism>
<dbReference type="InterPro" id="IPR043760">
    <property type="entry name" value="PycTM_dom"/>
</dbReference>
<keyword evidence="11" id="KW-1185">Reference proteome</keyword>
<keyword evidence="2" id="KW-1003">Cell membrane</keyword>
<dbReference type="EMBL" id="JAVDYC010000001">
    <property type="protein sequence ID" value="MDR7324168.1"/>
    <property type="molecule type" value="Genomic_DNA"/>
</dbReference>
<keyword evidence="7 8" id="KW-0472">Membrane</keyword>
<feature type="transmembrane region" description="Helical" evidence="8">
    <location>
        <begin position="66"/>
        <end position="92"/>
    </location>
</feature>
<feature type="transmembrane region" description="Helical" evidence="8">
    <location>
        <begin position="154"/>
        <end position="180"/>
    </location>
</feature>
<proteinExistence type="predicted"/>
<evidence type="ECO:0000256" key="8">
    <source>
        <dbReference type="SAM" id="Phobius"/>
    </source>
</evidence>
<dbReference type="GO" id="GO:0000166">
    <property type="term" value="F:nucleotide binding"/>
    <property type="evidence" value="ECO:0007669"/>
    <property type="project" value="UniProtKB-KW"/>
</dbReference>
<dbReference type="GO" id="GO:0005886">
    <property type="term" value="C:plasma membrane"/>
    <property type="evidence" value="ECO:0007669"/>
    <property type="project" value="UniProtKB-SubCell"/>
</dbReference>
<dbReference type="AlphaFoldDB" id="A0AAE3ZQE5"/>
<keyword evidence="3 8" id="KW-0812">Transmembrane</keyword>
<evidence type="ECO:0000313" key="10">
    <source>
        <dbReference type="EMBL" id="MDR7324168.1"/>
    </source>
</evidence>
<evidence type="ECO:0000256" key="6">
    <source>
        <dbReference type="ARBA" id="ARBA00023118"/>
    </source>
</evidence>
<dbReference type="GO" id="GO:0051607">
    <property type="term" value="P:defense response to virus"/>
    <property type="evidence" value="ECO:0007669"/>
    <property type="project" value="UniProtKB-KW"/>
</dbReference>
<evidence type="ECO:0000256" key="5">
    <source>
        <dbReference type="ARBA" id="ARBA00022989"/>
    </source>
</evidence>
<evidence type="ECO:0000256" key="7">
    <source>
        <dbReference type="ARBA" id="ARBA00023136"/>
    </source>
</evidence>
<evidence type="ECO:0000256" key="3">
    <source>
        <dbReference type="ARBA" id="ARBA00022692"/>
    </source>
</evidence>
<comment type="caution">
    <text evidence="10">The sequence shown here is derived from an EMBL/GenBank/DDBJ whole genome shotgun (WGS) entry which is preliminary data.</text>
</comment>
<reference evidence="10 11" key="1">
    <citation type="submission" date="2023-07" db="EMBL/GenBank/DDBJ databases">
        <title>Sequencing the genomes of 1000 actinobacteria strains.</title>
        <authorList>
            <person name="Klenk H.-P."/>
        </authorList>
    </citation>
    <scope>NUCLEOTIDE SEQUENCE [LARGE SCALE GENOMIC DNA]</scope>
    <source>
        <strain evidence="10 11">DSM 44711</strain>
    </source>
</reference>
<gene>
    <name evidence="10" type="ORF">J2S44_004418</name>
</gene>
<protein>
    <recommendedName>
        <fullName evidence="9">Pycsar effector protein domain-containing protein</fullName>
    </recommendedName>
</protein>
<dbReference type="RefSeq" id="WP_310417163.1">
    <property type="nucleotide sequence ID" value="NZ_JAVDYC010000001.1"/>
</dbReference>
<dbReference type="Proteomes" id="UP001183629">
    <property type="component" value="Unassembled WGS sequence"/>
</dbReference>